<name>A0A8H6JQA5_9PEZI</name>
<dbReference type="InterPro" id="IPR024983">
    <property type="entry name" value="CHAT_dom"/>
</dbReference>
<dbReference type="SUPFAM" id="SSF48452">
    <property type="entry name" value="TPR-like"/>
    <property type="match status" value="1"/>
</dbReference>
<dbReference type="Gene3D" id="1.25.40.10">
    <property type="entry name" value="Tetratricopeptide repeat domain"/>
    <property type="match status" value="1"/>
</dbReference>
<organism evidence="3 4">
    <name type="scientific">Colletotrichum plurivorum</name>
    <dbReference type="NCBI Taxonomy" id="2175906"/>
    <lineage>
        <taxon>Eukaryota</taxon>
        <taxon>Fungi</taxon>
        <taxon>Dikarya</taxon>
        <taxon>Ascomycota</taxon>
        <taxon>Pezizomycotina</taxon>
        <taxon>Sordariomycetes</taxon>
        <taxon>Hypocreomycetidae</taxon>
        <taxon>Glomerellales</taxon>
        <taxon>Glomerellaceae</taxon>
        <taxon>Colletotrichum</taxon>
        <taxon>Colletotrichum orchidearum species complex</taxon>
    </lineage>
</organism>
<evidence type="ECO:0000313" key="3">
    <source>
        <dbReference type="EMBL" id="KAF6817210.1"/>
    </source>
</evidence>
<dbReference type="Pfam" id="PF12770">
    <property type="entry name" value="CHAT"/>
    <property type="match status" value="1"/>
</dbReference>
<evidence type="ECO:0000256" key="1">
    <source>
        <dbReference type="SAM" id="MobiDB-lite"/>
    </source>
</evidence>
<accession>A0A8H6JQA5</accession>
<evidence type="ECO:0000259" key="2">
    <source>
        <dbReference type="Pfam" id="PF12770"/>
    </source>
</evidence>
<sequence length="1123" mass="124489">MDLGSHVVDLVDMENSSQQSLREHHRSDSTTPIEIQEILRFGQDALDAGRKDDPRHATQLHDLARGLCVHFQKHPSSRGLDLAANIMKLVVATTSLGHDLEVLQSIQLARCLSIRRELNLHQGCSSSNTINELASATQTLEANISLPADRPVVDHNYLPHGGLLQEPSNLVEKRLDHDLNVEEPESTTRSLDIANHRALQEHTRRGAQFDIDLRSDPLRSLEGGPKECIGSVDSIDDFARLFDVGFDVEAQNQQKKEKGAYLKQVLAGWLSKRFPREGFVTDLAKSVKLMNDAVQDTSKSDAVARIPLLLHFGNSLGMQHARTGATEDNVRSIEVVETAIRILPPGYPWEMRTILLMRYAGSLFARFRREGKINDLNLAIESMEKAIEAAPRKHEAFLVYSSYLAILIGSRYRETQCADDLNAAIAILEKAIASLEELRMTDQAPHYNMFHGIFGCHLGEWLEEKYDRTKSVDDLNRAIDVLSDAARTQTDSDRAYTLEILGNCLGKRHDVQELGTEKDYHRRIYCYLECWKCVGCSPSVRIYTAQCAALLLGQLGQWKEASDVLEGAMELLPTVSPRSLQNSDKQHMLQKSVGLGSFAAAAAFNAGKSPSHALRMLELGRGIMAGLLLETRAETTTLKADHPTLAERFEYLRDKLDPPARKAHPPSVDSDLTVVEGQQQQQQQQRRALDEEFQQVLQSIRAQPSFEDFPFPTMRLDVLQAAASTGPIAVVNTTGSRCDAILIDSSGIRHLPLPNLEHSEIMTACGKEISLDLLEMLWDYVACPILEKLGFLGRPEGTESWPRLWWVPVGPLSRLPLHAAGRHYAGSSETVLDRVVSSYSTSIKALLYSRQTSKGKNPQDTSQDAALISMTTTPPGPNFAPSPLKFAGKEIHDLKGLLSPRRPRDIASRKQDILHNIKSCSIFHFAGHGISDLTDPSKSRLLLEDWVENPLTVNDLTALNLSNESNSSWIAYLSACSTGESHVERLYDETIHLMSACQLAGFPHVVGSLWKVDDEYSSEAACEVYETMKRYNWTDEAVGLGVHNAARLLRERTRGGNRIYSRAGSSLNVDGFEECGGSTASTVERTECTESLGTESWGRGASGRAVRNEGNPAIWAAYIHVGP</sequence>
<gene>
    <name evidence="3" type="ORF">CPLU01_13657</name>
</gene>
<feature type="domain" description="CHAT" evidence="2">
    <location>
        <begin position="773"/>
        <end position="1122"/>
    </location>
</feature>
<protein>
    <submittedName>
        <fullName evidence="3">TPR domain containing protein</fullName>
    </submittedName>
</protein>
<dbReference type="EMBL" id="WIGO01000322">
    <property type="protein sequence ID" value="KAF6817210.1"/>
    <property type="molecule type" value="Genomic_DNA"/>
</dbReference>
<proteinExistence type="predicted"/>
<comment type="caution">
    <text evidence="3">The sequence shown here is derived from an EMBL/GenBank/DDBJ whole genome shotgun (WGS) entry which is preliminary data.</text>
</comment>
<dbReference type="InterPro" id="IPR011990">
    <property type="entry name" value="TPR-like_helical_dom_sf"/>
</dbReference>
<dbReference type="Proteomes" id="UP000654918">
    <property type="component" value="Unassembled WGS sequence"/>
</dbReference>
<keyword evidence="4" id="KW-1185">Reference proteome</keyword>
<feature type="region of interest" description="Disordered" evidence="1">
    <location>
        <begin position="656"/>
        <end position="683"/>
    </location>
</feature>
<reference evidence="3" key="1">
    <citation type="journal article" date="2020" name="Phytopathology">
        <title>Genome Sequence Resources of Colletotrichum truncatum, C. plurivorum, C. musicola, and C. sojae: Four Species Pathogenic to Soybean (Glycine max).</title>
        <authorList>
            <person name="Rogerio F."/>
            <person name="Boufleur T.R."/>
            <person name="Ciampi-Guillardi M."/>
            <person name="Sukno S.A."/>
            <person name="Thon M.R."/>
            <person name="Massola Junior N.S."/>
            <person name="Baroncelli R."/>
        </authorList>
    </citation>
    <scope>NUCLEOTIDE SEQUENCE</scope>
    <source>
        <strain evidence="3">LFN00145</strain>
    </source>
</reference>
<evidence type="ECO:0000313" key="4">
    <source>
        <dbReference type="Proteomes" id="UP000654918"/>
    </source>
</evidence>
<dbReference type="AlphaFoldDB" id="A0A8H6JQA5"/>